<dbReference type="PANTHER" id="PTHR46082">
    <property type="entry name" value="ATP/GTP-BINDING PROTEIN-RELATED"/>
    <property type="match status" value="1"/>
</dbReference>
<gene>
    <name evidence="1" type="ORF">ACHHYP_03895</name>
</gene>
<evidence type="ECO:0000313" key="1">
    <source>
        <dbReference type="EMBL" id="OQR99936.1"/>
    </source>
</evidence>
<dbReference type="InterPro" id="IPR053137">
    <property type="entry name" value="NLR-like"/>
</dbReference>
<protein>
    <submittedName>
        <fullName evidence="1">Flp pilus assembly protein TadD</fullName>
    </submittedName>
</protein>
<dbReference type="PANTHER" id="PTHR46082:SF6">
    <property type="entry name" value="AAA+ ATPASE DOMAIN-CONTAINING PROTEIN-RELATED"/>
    <property type="match status" value="1"/>
</dbReference>
<reference evidence="1 2" key="1">
    <citation type="journal article" date="2014" name="Genome Biol. Evol.">
        <title>The secreted proteins of Achlya hypogyna and Thraustotheca clavata identify the ancestral oomycete secretome and reveal gene acquisitions by horizontal gene transfer.</title>
        <authorList>
            <person name="Misner I."/>
            <person name="Blouin N."/>
            <person name="Leonard G."/>
            <person name="Richards T.A."/>
            <person name="Lane C.E."/>
        </authorList>
    </citation>
    <scope>NUCLEOTIDE SEQUENCE [LARGE SCALE GENOMIC DNA]</scope>
    <source>
        <strain evidence="1 2">ATCC 48635</strain>
    </source>
</reference>
<evidence type="ECO:0000313" key="2">
    <source>
        <dbReference type="Proteomes" id="UP000243579"/>
    </source>
</evidence>
<name>A0A1V9ZPM6_ACHHY</name>
<dbReference type="Pfam" id="PF13424">
    <property type="entry name" value="TPR_12"/>
    <property type="match status" value="4"/>
</dbReference>
<keyword evidence="2" id="KW-1185">Reference proteome</keyword>
<dbReference type="EMBL" id="JNBR01000034">
    <property type="protein sequence ID" value="OQR99936.1"/>
    <property type="molecule type" value="Genomic_DNA"/>
</dbReference>
<proteinExistence type="predicted"/>
<accession>A0A1V9ZPM6</accession>
<dbReference type="STRING" id="1202772.A0A1V9ZPM6"/>
<organism evidence="1 2">
    <name type="scientific">Achlya hypogyna</name>
    <name type="common">Oomycete</name>
    <name type="synonym">Protoachlya hypogyna</name>
    <dbReference type="NCBI Taxonomy" id="1202772"/>
    <lineage>
        <taxon>Eukaryota</taxon>
        <taxon>Sar</taxon>
        <taxon>Stramenopiles</taxon>
        <taxon>Oomycota</taxon>
        <taxon>Saprolegniomycetes</taxon>
        <taxon>Saprolegniales</taxon>
        <taxon>Achlyaceae</taxon>
        <taxon>Achlya</taxon>
    </lineage>
</organism>
<dbReference type="SUPFAM" id="SSF48452">
    <property type="entry name" value="TPR-like"/>
    <property type="match status" value="3"/>
</dbReference>
<dbReference type="InterPro" id="IPR011990">
    <property type="entry name" value="TPR-like_helical_dom_sf"/>
</dbReference>
<dbReference type="SMART" id="SM00028">
    <property type="entry name" value="TPR"/>
    <property type="match status" value="5"/>
</dbReference>
<dbReference type="Proteomes" id="UP000243579">
    <property type="component" value="Unassembled WGS sequence"/>
</dbReference>
<dbReference type="OrthoDB" id="77131at2759"/>
<dbReference type="InterPro" id="IPR019734">
    <property type="entry name" value="TPR_rpt"/>
</dbReference>
<comment type="caution">
    <text evidence="1">The sequence shown here is derived from an EMBL/GenBank/DDBJ whole genome shotgun (WGS) entry which is preliminary data.</text>
</comment>
<sequence>MDCAQTDLPPVPLGVTLAFLDSFIATHGGVRAFANLTTREVNTRFLMPMTVATKLSLVAQLTSAHAQVLPARWYVSHAWPYLFLDVVESLRVFFADKAPAEAVVWFDLFCNSQHEGTDFASLTSIISSAIATIQHVIMVLLPWDRPIPLTRAWCVYEVYVTVATHSSFHVAMTVHETNRFAENASVDAFFDMLGHVKSEASDAYDPQDRAAICAAIHATVGFRNMDNMVFRVFESWMTDTLVAKVATATDPLAQTTWLFKLASLYQVQGKYDGAEAAYDECVTARQSLLGADHIDTLATQSHLASLYKAQGRYTEAATLLQQCHDTLRRLGRDDTPVALVVLDTLASTTQCLGQYADAEELFTSCLAARQRILGANHNSTLVTMGNLASLFQAQGKYAQAMPLYERCLAASVASVGEDNPNTLTLKNNVAANLSHLHEYRAAEALYTTCLSDSERILGPDHPTTLATMNNLAATYYHQHKLNVAEALYTTCLGRTKLVLGPTHPQTLSAMNNLAALLKDAGKLAAAEALYLDCVTATTAVMGPAHPSTLTAMHNLAVLYERQGKLADATALLVPVLGHRRAVLPPNHPSLVSTVRELGLLHERQHDFVAAEPLLVEYVEMQTRLHGEHHQDTLLRKHSLAEHYCRSQKLDAAEAMLLECVAGAKASFGAAAPETRQMQVHVEGFYVERLAKSLDGGSWGDMGRYLLAIEKFAKDNPLSDSGRARVDQLKAQLPVGTPRKLLRSLGQSGVDAITP</sequence>
<dbReference type="AlphaFoldDB" id="A0A1V9ZPM6"/>
<dbReference type="Gene3D" id="1.25.40.10">
    <property type="entry name" value="Tetratricopeptide repeat domain"/>
    <property type="match status" value="3"/>
</dbReference>